<evidence type="ECO:0000313" key="2">
    <source>
        <dbReference type="Proteomes" id="UP000625711"/>
    </source>
</evidence>
<name>A0A834MN81_RHYFE</name>
<accession>A0A834MN81</accession>
<protein>
    <submittedName>
        <fullName evidence="1">Uncharacterized protein</fullName>
    </submittedName>
</protein>
<keyword evidence="2" id="KW-1185">Reference proteome</keyword>
<evidence type="ECO:0000313" key="1">
    <source>
        <dbReference type="EMBL" id="KAF7285254.1"/>
    </source>
</evidence>
<proteinExistence type="predicted"/>
<gene>
    <name evidence="1" type="ORF">GWI33_011384</name>
</gene>
<reference evidence="1" key="1">
    <citation type="submission" date="2020-08" db="EMBL/GenBank/DDBJ databases">
        <title>Genome sequencing and assembly of the red palm weevil Rhynchophorus ferrugineus.</title>
        <authorList>
            <person name="Dias G.B."/>
            <person name="Bergman C.M."/>
            <person name="Manee M."/>
        </authorList>
    </citation>
    <scope>NUCLEOTIDE SEQUENCE</scope>
    <source>
        <strain evidence="1">AA-2017</strain>
        <tissue evidence="1">Whole larva</tissue>
    </source>
</reference>
<dbReference type="Proteomes" id="UP000625711">
    <property type="component" value="Unassembled WGS sequence"/>
</dbReference>
<organism evidence="1 2">
    <name type="scientific">Rhynchophorus ferrugineus</name>
    <name type="common">Red palm weevil</name>
    <name type="synonym">Curculio ferrugineus</name>
    <dbReference type="NCBI Taxonomy" id="354439"/>
    <lineage>
        <taxon>Eukaryota</taxon>
        <taxon>Metazoa</taxon>
        <taxon>Ecdysozoa</taxon>
        <taxon>Arthropoda</taxon>
        <taxon>Hexapoda</taxon>
        <taxon>Insecta</taxon>
        <taxon>Pterygota</taxon>
        <taxon>Neoptera</taxon>
        <taxon>Endopterygota</taxon>
        <taxon>Coleoptera</taxon>
        <taxon>Polyphaga</taxon>
        <taxon>Cucujiformia</taxon>
        <taxon>Curculionidae</taxon>
        <taxon>Dryophthorinae</taxon>
        <taxon>Rhynchophorus</taxon>
    </lineage>
</organism>
<dbReference type="EMBL" id="JAACXV010000058">
    <property type="protein sequence ID" value="KAF7285254.1"/>
    <property type="molecule type" value="Genomic_DNA"/>
</dbReference>
<sequence length="114" mass="12821">MKIKRQFYLFSSGAPYLHVAPSRTPVASHNEVGDQPMRCRDEGEGERIKVAICRRIPGPLRVAPASISSPSTMIRVRSLIVKTTNSIWGCRGMGRHFDGLSQLLVLELITYPWR</sequence>
<dbReference type="AlphaFoldDB" id="A0A834MN81"/>
<comment type="caution">
    <text evidence="1">The sequence shown here is derived from an EMBL/GenBank/DDBJ whole genome shotgun (WGS) entry which is preliminary data.</text>
</comment>